<sequence>MVERGMAISLPWFAFVNISFALMILFRRALFTDADTLYQAKISLLQSIDSAVMGIVLISVILIFSPRRKSWLNQGLLVLLSLLWSLCIYSFIDQWQLPVAYPLCSILLLSSVVALYFHTPTLLSYVIPLWFTVPVASVVLNHGINPHFAVVWVIFTLIMLGGRVILLRWFDEAWYQNQHNNVLISRLDALAHRDALTGAANRRALEDVLHSATVNDSAFTLLMLDVDFFKRYNDTYGHPKGDACLAQVAEVLMQSVRSPEDVVARYGGEEFAVVLFGASLPEAEQVAARIKAGLEAAAIPHSASTASDNVTVSQGIACSTKGKTAEQTIAEADAALYRAKQAGRNRWSR</sequence>
<accession>A0ABT8PR36</accession>
<feature type="domain" description="GGDEF" evidence="7">
    <location>
        <begin position="217"/>
        <end position="349"/>
    </location>
</feature>
<reference evidence="8 9" key="1">
    <citation type="submission" date="2023-07" db="EMBL/GenBank/DDBJ databases">
        <title>Citrobacter selenititolerans sp. nov., isolated from seleniferous soil.</title>
        <authorList>
            <person name="Zhang S."/>
            <person name="Li K."/>
            <person name="Peng J."/>
            <person name="Wang H."/>
            <person name="Sun J."/>
            <person name="Guo Y."/>
        </authorList>
    </citation>
    <scope>NUCLEOTIDE SEQUENCE [LARGE SCALE GENOMIC DNA]</scope>
    <source>
        <strain evidence="8 9">S2-9</strain>
    </source>
</reference>
<evidence type="ECO:0000256" key="2">
    <source>
        <dbReference type="ARBA" id="ARBA00004665"/>
    </source>
</evidence>
<dbReference type="CDD" id="cd01949">
    <property type="entry name" value="GGDEF"/>
    <property type="match status" value="1"/>
</dbReference>
<evidence type="ECO:0000256" key="6">
    <source>
        <dbReference type="SAM" id="Phobius"/>
    </source>
</evidence>
<evidence type="ECO:0000256" key="4">
    <source>
        <dbReference type="ARBA" id="ARBA00023134"/>
    </source>
</evidence>
<comment type="caution">
    <text evidence="8">The sequence shown here is derived from an EMBL/GenBank/DDBJ whole genome shotgun (WGS) entry which is preliminary data.</text>
</comment>
<dbReference type="InterPro" id="IPR029787">
    <property type="entry name" value="Nucleotide_cyclase"/>
</dbReference>
<dbReference type="PANTHER" id="PTHR45138">
    <property type="entry name" value="REGULATORY COMPONENTS OF SENSORY TRANSDUCTION SYSTEM"/>
    <property type="match status" value="1"/>
</dbReference>
<keyword evidence="9" id="KW-1185">Reference proteome</keyword>
<dbReference type="InterPro" id="IPR043128">
    <property type="entry name" value="Rev_trsase/Diguanyl_cyclase"/>
</dbReference>
<keyword evidence="6" id="KW-0812">Transmembrane</keyword>
<feature type="transmembrane region" description="Helical" evidence="6">
    <location>
        <begin position="12"/>
        <end position="30"/>
    </location>
</feature>
<dbReference type="RefSeq" id="WP_301697531.1">
    <property type="nucleotide sequence ID" value="NZ_JAUJYW010000002.1"/>
</dbReference>
<evidence type="ECO:0000256" key="5">
    <source>
        <dbReference type="ARBA" id="ARBA00034247"/>
    </source>
</evidence>
<dbReference type="PANTHER" id="PTHR45138:SF9">
    <property type="entry name" value="DIGUANYLATE CYCLASE DGCM-RELATED"/>
    <property type="match status" value="1"/>
</dbReference>
<feature type="transmembrane region" description="Helical" evidence="6">
    <location>
        <begin position="71"/>
        <end position="92"/>
    </location>
</feature>
<dbReference type="Gene3D" id="3.30.70.270">
    <property type="match status" value="1"/>
</dbReference>
<dbReference type="Pfam" id="PF17178">
    <property type="entry name" value="MASE5"/>
    <property type="match status" value="1"/>
</dbReference>
<gene>
    <name evidence="8" type="ORF">Q0A17_03890</name>
</gene>
<dbReference type="NCBIfam" id="TIGR00254">
    <property type="entry name" value="GGDEF"/>
    <property type="match status" value="1"/>
</dbReference>
<proteinExistence type="predicted"/>
<dbReference type="EMBL" id="JAUJYW010000002">
    <property type="protein sequence ID" value="MDN8598562.1"/>
    <property type="molecule type" value="Genomic_DNA"/>
</dbReference>
<evidence type="ECO:0000259" key="7">
    <source>
        <dbReference type="PROSITE" id="PS50887"/>
    </source>
</evidence>
<dbReference type="PROSITE" id="PS50887">
    <property type="entry name" value="GGDEF"/>
    <property type="match status" value="1"/>
</dbReference>
<dbReference type="EC" id="2.7.7.65" evidence="3"/>
<evidence type="ECO:0000313" key="9">
    <source>
        <dbReference type="Proteomes" id="UP001174867"/>
    </source>
</evidence>
<dbReference type="InterPro" id="IPR000160">
    <property type="entry name" value="GGDEF_dom"/>
</dbReference>
<dbReference type="SMART" id="SM00267">
    <property type="entry name" value="GGDEF"/>
    <property type="match status" value="1"/>
</dbReference>
<organism evidence="8 9">
    <name type="scientific">Citrobacter enshiensis</name>
    <dbReference type="NCBI Taxonomy" id="2971264"/>
    <lineage>
        <taxon>Bacteria</taxon>
        <taxon>Pseudomonadati</taxon>
        <taxon>Pseudomonadota</taxon>
        <taxon>Gammaproteobacteria</taxon>
        <taxon>Enterobacterales</taxon>
        <taxon>Enterobacteriaceae</taxon>
        <taxon>Citrobacter</taxon>
    </lineage>
</organism>
<dbReference type="Pfam" id="PF00990">
    <property type="entry name" value="GGDEF"/>
    <property type="match status" value="1"/>
</dbReference>
<evidence type="ECO:0000256" key="1">
    <source>
        <dbReference type="ARBA" id="ARBA00001946"/>
    </source>
</evidence>
<feature type="transmembrane region" description="Helical" evidence="6">
    <location>
        <begin position="150"/>
        <end position="170"/>
    </location>
</feature>
<dbReference type="InterPro" id="IPR033444">
    <property type="entry name" value="MASE5"/>
</dbReference>
<name>A0ABT8PR36_9ENTR</name>
<dbReference type="Proteomes" id="UP001174867">
    <property type="component" value="Unassembled WGS sequence"/>
</dbReference>
<keyword evidence="4" id="KW-0547">Nucleotide-binding</keyword>
<keyword evidence="6" id="KW-1133">Transmembrane helix</keyword>
<comment type="catalytic activity">
    <reaction evidence="5">
        <text>2 GTP = 3',3'-c-di-GMP + 2 diphosphate</text>
        <dbReference type="Rhea" id="RHEA:24898"/>
        <dbReference type="ChEBI" id="CHEBI:33019"/>
        <dbReference type="ChEBI" id="CHEBI:37565"/>
        <dbReference type="ChEBI" id="CHEBI:58805"/>
        <dbReference type="EC" id="2.7.7.65"/>
    </reaction>
</comment>
<protein>
    <recommendedName>
        <fullName evidence="3">diguanylate cyclase</fullName>
        <ecNumber evidence="3">2.7.7.65</ecNumber>
    </recommendedName>
</protein>
<keyword evidence="6" id="KW-0472">Membrane</keyword>
<feature type="transmembrane region" description="Helical" evidence="6">
    <location>
        <begin position="122"/>
        <end position="144"/>
    </location>
</feature>
<dbReference type="InterPro" id="IPR050469">
    <property type="entry name" value="Diguanylate_Cyclase"/>
</dbReference>
<feature type="transmembrane region" description="Helical" evidence="6">
    <location>
        <begin position="98"/>
        <end position="117"/>
    </location>
</feature>
<evidence type="ECO:0000256" key="3">
    <source>
        <dbReference type="ARBA" id="ARBA00012528"/>
    </source>
</evidence>
<evidence type="ECO:0000313" key="8">
    <source>
        <dbReference type="EMBL" id="MDN8598562.1"/>
    </source>
</evidence>
<comment type="pathway">
    <text evidence="2">Purine metabolism; 3',5'-cyclic di-GMP biosynthesis.</text>
</comment>
<dbReference type="SUPFAM" id="SSF55073">
    <property type="entry name" value="Nucleotide cyclase"/>
    <property type="match status" value="1"/>
</dbReference>
<comment type="cofactor">
    <cofactor evidence="1">
        <name>Mg(2+)</name>
        <dbReference type="ChEBI" id="CHEBI:18420"/>
    </cofactor>
</comment>
<feature type="transmembrane region" description="Helical" evidence="6">
    <location>
        <begin position="42"/>
        <end position="64"/>
    </location>
</feature>
<keyword evidence="4" id="KW-0342">GTP-binding</keyword>